<dbReference type="AlphaFoldDB" id="A0A8H4IR05"/>
<dbReference type="GO" id="GO:0016616">
    <property type="term" value="F:oxidoreductase activity, acting on the CH-OH group of donors, NAD or NADP as acceptor"/>
    <property type="evidence" value="ECO:0007669"/>
    <property type="project" value="TreeGrafter"/>
</dbReference>
<dbReference type="PANTHER" id="PTHR10366:SF562">
    <property type="entry name" value="ALDEHYDE REDUCTASE II (AFU_ORTHOLOGUE AFUA_1G11360)"/>
    <property type="match status" value="1"/>
</dbReference>
<dbReference type="SUPFAM" id="SSF54427">
    <property type="entry name" value="NTF2-like"/>
    <property type="match status" value="1"/>
</dbReference>
<dbReference type="Gene3D" id="3.10.450.50">
    <property type="match status" value="1"/>
</dbReference>
<accession>A0A8H4IR05</accession>
<dbReference type="InterPro" id="IPR050425">
    <property type="entry name" value="NAD(P)_dehydrat-like"/>
</dbReference>
<dbReference type="InterPro" id="IPR036291">
    <property type="entry name" value="NAD(P)-bd_dom_sf"/>
</dbReference>
<name>A0A8H4IR05_9PEZI</name>
<protein>
    <submittedName>
        <fullName evidence="3">Uncharacterized protein</fullName>
    </submittedName>
</protein>
<dbReference type="Gene3D" id="3.40.50.720">
    <property type="entry name" value="NAD(P)-binding Rossmann-like Domain"/>
    <property type="match status" value="1"/>
</dbReference>
<evidence type="ECO:0000313" key="3">
    <source>
        <dbReference type="EMBL" id="KAF4303648.1"/>
    </source>
</evidence>
<keyword evidence="1" id="KW-0560">Oxidoreductase</keyword>
<dbReference type="EMBL" id="WWBZ02000053">
    <property type="protein sequence ID" value="KAF4303648.1"/>
    <property type="molecule type" value="Genomic_DNA"/>
</dbReference>
<dbReference type="InterPro" id="IPR032710">
    <property type="entry name" value="NTF2-like_dom_sf"/>
</dbReference>
<evidence type="ECO:0000256" key="2">
    <source>
        <dbReference type="ARBA" id="ARBA00023445"/>
    </source>
</evidence>
<sequence>MAAAKGPTVKRFVLTSSSASALIPRPNEEVTVTADTWNEMIIEAYRDPPYEPERAYPVYAASKTLAEKEAWRFVQENNPGFVLNTVLPNLNFGKALDPANQGHPSTSGMVAELFNGNPAPLAGLPASNVRSLITEITSLFALLPIIVAIPIDELLSDPNKLRQLTQRSASSDLSTTSITKLLQLLNTLSDPNEDLIESLVAFDATYVSLTIDNPDLHKLMPWASTHAHAGPKAFVDTFTRVGRWWERGPFSMDVVFADAGGRNVSAWGTFTLTSRTMNRSCTWPWAVRTAFDHEGLVSYFQYMEDTFGTAATFWAGGEKTYCASPYGECVEM</sequence>
<evidence type="ECO:0000256" key="1">
    <source>
        <dbReference type="ARBA" id="ARBA00023002"/>
    </source>
</evidence>
<evidence type="ECO:0000313" key="4">
    <source>
        <dbReference type="Proteomes" id="UP000572817"/>
    </source>
</evidence>
<dbReference type="Proteomes" id="UP000572817">
    <property type="component" value="Unassembled WGS sequence"/>
</dbReference>
<gene>
    <name evidence="3" type="ORF">GTA08_BOTSDO14234</name>
</gene>
<comment type="similarity">
    <text evidence="2">Belongs to the NAD(P)-dependent epimerase/dehydratase family. Dihydroflavonol-4-reductase subfamily.</text>
</comment>
<dbReference type="OrthoDB" id="3814701at2759"/>
<organism evidence="3 4">
    <name type="scientific">Botryosphaeria dothidea</name>
    <dbReference type="NCBI Taxonomy" id="55169"/>
    <lineage>
        <taxon>Eukaryota</taxon>
        <taxon>Fungi</taxon>
        <taxon>Dikarya</taxon>
        <taxon>Ascomycota</taxon>
        <taxon>Pezizomycotina</taxon>
        <taxon>Dothideomycetes</taxon>
        <taxon>Dothideomycetes incertae sedis</taxon>
        <taxon>Botryosphaeriales</taxon>
        <taxon>Botryosphaeriaceae</taxon>
        <taxon>Botryosphaeria</taxon>
    </lineage>
</organism>
<reference evidence="3" key="1">
    <citation type="submission" date="2020-04" db="EMBL/GenBank/DDBJ databases">
        <title>Genome Assembly and Annotation of Botryosphaeria dothidea sdau 11-99, a Latent Pathogen of Apple Fruit Ring Rot in China.</title>
        <authorList>
            <person name="Yu C."/>
            <person name="Diao Y."/>
            <person name="Lu Q."/>
            <person name="Zhao J."/>
            <person name="Cui S."/>
            <person name="Peng C."/>
            <person name="He B."/>
            <person name="Liu H."/>
        </authorList>
    </citation>
    <scope>NUCLEOTIDE SEQUENCE [LARGE SCALE GENOMIC DNA]</scope>
    <source>
        <strain evidence="3">Sdau11-99</strain>
    </source>
</reference>
<dbReference type="SUPFAM" id="SSF51735">
    <property type="entry name" value="NAD(P)-binding Rossmann-fold domains"/>
    <property type="match status" value="1"/>
</dbReference>
<keyword evidence="4" id="KW-1185">Reference proteome</keyword>
<comment type="caution">
    <text evidence="3">The sequence shown here is derived from an EMBL/GenBank/DDBJ whole genome shotgun (WGS) entry which is preliminary data.</text>
</comment>
<proteinExistence type="inferred from homology"/>
<dbReference type="PANTHER" id="PTHR10366">
    <property type="entry name" value="NAD DEPENDENT EPIMERASE/DEHYDRATASE"/>
    <property type="match status" value="1"/>
</dbReference>